<dbReference type="InterPro" id="IPR048069">
    <property type="entry name" value="Thylak_slr1796"/>
</dbReference>
<dbReference type="InterPro" id="IPR036249">
    <property type="entry name" value="Thioredoxin-like_sf"/>
</dbReference>
<proteinExistence type="predicted"/>
<dbReference type="EMBL" id="JAIHOM010000150">
    <property type="protein sequence ID" value="MCW6038579.1"/>
    <property type="molecule type" value="Genomic_DNA"/>
</dbReference>
<dbReference type="NCBIfam" id="NF038096">
    <property type="entry name" value="thylak_slr1796"/>
    <property type="match status" value="1"/>
</dbReference>
<reference evidence="1 2" key="1">
    <citation type="submission" date="2021-08" db="EMBL/GenBank/DDBJ databases">
        <title>Draft genome sequence of Spirulina subsalsa with high tolerance to salinity and hype-accumulation of phycocyanin.</title>
        <authorList>
            <person name="Pei H."/>
            <person name="Jiang L."/>
        </authorList>
    </citation>
    <scope>NUCLEOTIDE SEQUENCE [LARGE SCALE GENOMIC DNA]</scope>
    <source>
        <strain evidence="1 2">FACHB-351</strain>
    </source>
</reference>
<keyword evidence="2" id="KW-1185">Reference proteome</keyword>
<protein>
    <submittedName>
        <fullName evidence="1">Thylakoid membrane photosystem I accumulation factor</fullName>
    </submittedName>
</protein>
<dbReference type="Proteomes" id="UP001526426">
    <property type="component" value="Unassembled WGS sequence"/>
</dbReference>
<organism evidence="1 2">
    <name type="scientific">Spirulina subsalsa FACHB-351</name>
    <dbReference type="NCBI Taxonomy" id="234711"/>
    <lineage>
        <taxon>Bacteria</taxon>
        <taxon>Bacillati</taxon>
        <taxon>Cyanobacteriota</taxon>
        <taxon>Cyanophyceae</taxon>
        <taxon>Spirulinales</taxon>
        <taxon>Spirulinaceae</taxon>
        <taxon>Spirulina</taxon>
    </lineage>
</organism>
<evidence type="ECO:0000313" key="2">
    <source>
        <dbReference type="Proteomes" id="UP001526426"/>
    </source>
</evidence>
<comment type="caution">
    <text evidence="1">The sequence shown here is derived from an EMBL/GenBank/DDBJ whole genome shotgun (WGS) entry which is preliminary data.</text>
</comment>
<accession>A0ABT3LAP7</accession>
<evidence type="ECO:0000313" key="1">
    <source>
        <dbReference type="EMBL" id="MCW6038579.1"/>
    </source>
</evidence>
<name>A0ABT3LAP7_9CYAN</name>
<gene>
    <name evidence="1" type="ORF">K4A83_20215</name>
</gene>
<dbReference type="SUPFAM" id="SSF52833">
    <property type="entry name" value="Thioredoxin-like"/>
    <property type="match status" value="1"/>
</dbReference>
<dbReference type="Gene3D" id="3.40.30.10">
    <property type="entry name" value="Glutaredoxin"/>
    <property type="match status" value="1"/>
</dbReference>
<sequence length="201" mass="22907">MRVLQVQKFFNKQRLSNIWQTIGQKSLLSLLIGAIALFCWVAPAWANLDDDRYDGNMFVIYAGNGSLVPPSTSLADSLKQQRPAIVVFYVDDSRDCKQYAIIVSRMQEYYGRAASIIPISVDALPVKDRYEPNEPGYYYQGGVPQTVIFDQEGKVRLNEVGIIAYEKADDVLREIFNLLPRSESVELKRRTLNEFNTELSQ</sequence>
<dbReference type="RefSeq" id="WP_265266497.1">
    <property type="nucleotide sequence ID" value="NZ_JAIHOM010000150.1"/>
</dbReference>